<feature type="region of interest" description="Disordered" evidence="7">
    <location>
        <begin position="59"/>
        <end position="127"/>
    </location>
</feature>
<feature type="compositionally biased region" description="Polar residues" evidence="7">
    <location>
        <begin position="367"/>
        <end position="378"/>
    </location>
</feature>
<dbReference type="PROSITE" id="PS51742">
    <property type="entry name" value="PPC"/>
    <property type="match status" value="1"/>
</dbReference>
<keyword evidence="3 6" id="KW-0238">DNA-binding</keyword>
<dbReference type="SUPFAM" id="SSF117856">
    <property type="entry name" value="AF0104/ALDC/Ptd012-like"/>
    <property type="match status" value="1"/>
</dbReference>
<dbReference type="Gene3D" id="3.30.1330.80">
    <property type="entry name" value="Hypothetical protein, similar to alpha- acetolactate decarboxylase, domain 2"/>
    <property type="match status" value="1"/>
</dbReference>
<feature type="region of interest" description="Disordered" evidence="7">
    <location>
        <begin position="139"/>
        <end position="177"/>
    </location>
</feature>
<name>A0AAN7LB06_TRANT</name>
<dbReference type="GO" id="GO:0003680">
    <property type="term" value="F:minor groove of adenine-thymine-rich DNA binding"/>
    <property type="evidence" value="ECO:0007669"/>
    <property type="project" value="UniProtKB-UniRule"/>
</dbReference>
<evidence type="ECO:0000256" key="7">
    <source>
        <dbReference type="SAM" id="MobiDB-lite"/>
    </source>
</evidence>
<dbReference type="InterPro" id="IPR005175">
    <property type="entry name" value="PPC_dom"/>
</dbReference>
<feature type="compositionally biased region" description="Low complexity" evidence="7">
    <location>
        <begin position="352"/>
        <end position="366"/>
    </location>
</feature>
<accession>A0AAN7LB06</accession>
<comment type="subcellular location">
    <subcellularLocation>
        <location evidence="6">Nucleus</location>
    </subcellularLocation>
</comment>
<dbReference type="CDD" id="cd11378">
    <property type="entry name" value="DUF296"/>
    <property type="match status" value="1"/>
</dbReference>
<feature type="compositionally biased region" description="Gly residues" evidence="7">
    <location>
        <begin position="66"/>
        <end position="103"/>
    </location>
</feature>
<keyword evidence="2 6" id="KW-0805">Transcription regulation</keyword>
<dbReference type="InterPro" id="IPR039605">
    <property type="entry name" value="AHL"/>
</dbReference>
<evidence type="ECO:0000256" key="3">
    <source>
        <dbReference type="ARBA" id="ARBA00023125"/>
    </source>
</evidence>
<feature type="domain" description="PPC" evidence="8">
    <location>
        <begin position="188"/>
        <end position="328"/>
    </location>
</feature>
<sequence length="386" mass="37774">MSGSETGVMTGSRGETFNNLGGLQKGPPTSQPMIQNMRLAFSGDGTAVYKPIAPGSPSYNSPNGVSLGGGGGGGGGGGTETATPGGGNGGGINVNIGGTGGDGMAEQHLMKKKRGRPRKYGPDGSMSLGLIHGSAGAAGVASSGGLSSPPAGASGDASGGSVKKSRGRPPGSSNKKHRLEALGSIGTGSGFTPHIITVKAGEDVSSKIMSFLQYGGKAVCIISANGAISNVTLRQPATSGGTVTYEGRYEILSLSGSFLLSEVGGQRSRTGGLSVSLSGHDGRILGGSVAGLLTAASAVQVVVGSFNAEGGARKEPPKPANHTEPSIATQMLALVPTTNGLISTGTGSLAWGDGTPSGSSDGPASPLNQTMGHSTGLQGFSGIPWK</sequence>
<evidence type="ECO:0000256" key="2">
    <source>
        <dbReference type="ARBA" id="ARBA00023015"/>
    </source>
</evidence>
<evidence type="ECO:0000256" key="4">
    <source>
        <dbReference type="ARBA" id="ARBA00023163"/>
    </source>
</evidence>
<comment type="function">
    <text evidence="1 6">Transcription factor that specifically binds AT-rich DNA sequences related to the nuclear matrix attachment regions (MARs).</text>
</comment>
<dbReference type="SMART" id="SM00384">
    <property type="entry name" value="AT_hook"/>
    <property type="match status" value="2"/>
</dbReference>
<keyword evidence="4 6" id="KW-0804">Transcription</keyword>
<evidence type="ECO:0000256" key="1">
    <source>
        <dbReference type="ARBA" id="ARBA00003687"/>
    </source>
</evidence>
<dbReference type="EMBL" id="JAXQNO010000016">
    <property type="protein sequence ID" value="KAK4781620.1"/>
    <property type="molecule type" value="Genomic_DNA"/>
</dbReference>
<protein>
    <recommendedName>
        <fullName evidence="6">AT-hook motif nuclear-localized protein</fullName>
    </recommendedName>
</protein>
<evidence type="ECO:0000256" key="5">
    <source>
        <dbReference type="ARBA" id="ARBA00023242"/>
    </source>
</evidence>
<dbReference type="GO" id="GO:0005634">
    <property type="term" value="C:nucleus"/>
    <property type="evidence" value="ECO:0007669"/>
    <property type="project" value="UniProtKB-SubCell"/>
</dbReference>
<keyword evidence="10" id="KW-1185">Reference proteome</keyword>
<proteinExistence type="predicted"/>
<gene>
    <name evidence="9" type="ORF">SAY86_015722</name>
</gene>
<evidence type="ECO:0000313" key="10">
    <source>
        <dbReference type="Proteomes" id="UP001346149"/>
    </source>
</evidence>
<feature type="compositionally biased region" description="Low complexity" evidence="7">
    <location>
        <begin position="139"/>
        <end position="162"/>
    </location>
</feature>
<keyword evidence="5 6" id="KW-0539">Nucleus</keyword>
<dbReference type="Pfam" id="PF03479">
    <property type="entry name" value="PCC"/>
    <property type="match status" value="1"/>
</dbReference>
<feature type="compositionally biased region" description="Basic residues" evidence="7">
    <location>
        <begin position="110"/>
        <end position="119"/>
    </location>
</feature>
<evidence type="ECO:0000313" key="9">
    <source>
        <dbReference type="EMBL" id="KAK4781620.1"/>
    </source>
</evidence>
<dbReference type="Proteomes" id="UP001346149">
    <property type="component" value="Unassembled WGS sequence"/>
</dbReference>
<feature type="region of interest" description="Disordered" evidence="7">
    <location>
        <begin position="345"/>
        <end position="386"/>
    </location>
</feature>
<evidence type="ECO:0000256" key="6">
    <source>
        <dbReference type="RuleBase" id="RU367031"/>
    </source>
</evidence>
<dbReference type="InterPro" id="IPR017956">
    <property type="entry name" value="AT_hook_DNA-bd_motif"/>
</dbReference>
<dbReference type="PANTHER" id="PTHR31500:SF57">
    <property type="entry name" value="AT-HOOK MOTIF NUCLEAR-LOCALIZED PROTEIN 10"/>
    <property type="match status" value="1"/>
</dbReference>
<evidence type="ECO:0000259" key="8">
    <source>
        <dbReference type="PROSITE" id="PS51742"/>
    </source>
</evidence>
<feature type="region of interest" description="Disordered" evidence="7">
    <location>
        <begin position="1"/>
        <end position="33"/>
    </location>
</feature>
<comment type="caution">
    <text evidence="9">The sequence shown here is derived from an EMBL/GenBank/DDBJ whole genome shotgun (WGS) entry which is preliminary data.</text>
</comment>
<organism evidence="9 10">
    <name type="scientific">Trapa natans</name>
    <name type="common">Water chestnut</name>
    <dbReference type="NCBI Taxonomy" id="22666"/>
    <lineage>
        <taxon>Eukaryota</taxon>
        <taxon>Viridiplantae</taxon>
        <taxon>Streptophyta</taxon>
        <taxon>Embryophyta</taxon>
        <taxon>Tracheophyta</taxon>
        <taxon>Spermatophyta</taxon>
        <taxon>Magnoliopsida</taxon>
        <taxon>eudicotyledons</taxon>
        <taxon>Gunneridae</taxon>
        <taxon>Pentapetalae</taxon>
        <taxon>rosids</taxon>
        <taxon>malvids</taxon>
        <taxon>Myrtales</taxon>
        <taxon>Lythraceae</taxon>
        <taxon>Trapa</taxon>
    </lineage>
</organism>
<dbReference type="PANTHER" id="PTHR31500">
    <property type="entry name" value="AT-HOOK MOTIF NUCLEAR-LOCALIZED PROTEIN 9"/>
    <property type="match status" value="1"/>
</dbReference>
<dbReference type="AlphaFoldDB" id="A0AAN7LB06"/>
<reference evidence="9 10" key="1">
    <citation type="journal article" date="2023" name="Hortic Res">
        <title>Pangenome of water caltrop reveals structural variations and asymmetric subgenome divergence after allopolyploidization.</title>
        <authorList>
            <person name="Zhang X."/>
            <person name="Chen Y."/>
            <person name="Wang L."/>
            <person name="Yuan Y."/>
            <person name="Fang M."/>
            <person name="Shi L."/>
            <person name="Lu R."/>
            <person name="Comes H.P."/>
            <person name="Ma Y."/>
            <person name="Chen Y."/>
            <person name="Huang G."/>
            <person name="Zhou Y."/>
            <person name="Zheng Z."/>
            <person name="Qiu Y."/>
        </authorList>
    </citation>
    <scope>NUCLEOTIDE SEQUENCE [LARGE SCALE GENOMIC DNA]</scope>
    <source>
        <strain evidence="9">F231</strain>
    </source>
</reference>
<comment type="domain">
    <text evidence="6">The PPC domain mediates interactions between AHL proteins.</text>
</comment>